<evidence type="ECO:0000313" key="3">
    <source>
        <dbReference type="Proteomes" id="UP001056837"/>
    </source>
</evidence>
<dbReference type="GO" id="GO:0008270">
    <property type="term" value="F:zinc ion binding"/>
    <property type="evidence" value="ECO:0007669"/>
    <property type="project" value="InterPro"/>
</dbReference>
<dbReference type="AlphaFoldDB" id="A0AAE9MMT9"/>
<gene>
    <name evidence="2" type="ORF">HER15_05335</name>
</gene>
<name>A0AAE9MMT9_9FLAO</name>
<dbReference type="RefSeq" id="WP_253056756.1">
    <property type="nucleotide sequence ID" value="NZ_CP050861.1"/>
</dbReference>
<keyword evidence="2" id="KW-0540">Nuclease</keyword>
<dbReference type="EMBL" id="CP050861">
    <property type="protein sequence ID" value="UTD14934.1"/>
    <property type="molecule type" value="Genomic_DNA"/>
</dbReference>
<keyword evidence="2" id="KW-0378">Hydrolase</keyword>
<sequence>MIKLTKGDEPDVLANNKTAWTRQVLNHIANNEKVPKSLENNYNNSKVKDALRTETKNKCMYCESKVKHITFEHIEHIKPKAKNKFPELTFEFDNLGLACPTCNMNKGAEYDAMTPYINPYVDNPEGFFYCCGTFIWANAGNDRAKLTEIDFDINRPELLEMRGERLKTIRGLIDDYNMCKNPTLKNSLRREIEKEIASDKQYSFMARSFVNQLGI</sequence>
<dbReference type="GO" id="GO:0004519">
    <property type="term" value="F:endonuclease activity"/>
    <property type="evidence" value="ECO:0007669"/>
    <property type="project" value="UniProtKB-KW"/>
</dbReference>
<dbReference type="InterPro" id="IPR003615">
    <property type="entry name" value="HNH_nuc"/>
</dbReference>
<evidence type="ECO:0000313" key="2">
    <source>
        <dbReference type="EMBL" id="UTD14934.1"/>
    </source>
</evidence>
<dbReference type="SMART" id="SM00507">
    <property type="entry name" value="HNHc"/>
    <property type="match status" value="1"/>
</dbReference>
<evidence type="ECO:0000259" key="1">
    <source>
        <dbReference type="SMART" id="SM00507"/>
    </source>
</evidence>
<reference evidence="2" key="1">
    <citation type="submission" date="2020-04" db="EMBL/GenBank/DDBJ databases">
        <title>Tenacibaculum mesophilum bac2.</title>
        <authorList>
            <person name="Li M."/>
        </authorList>
    </citation>
    <scope>NUCLEOTIDE SEQUENCE</scope>
    <source>
        <strain evidence="2">Bac2</strain>
    </source>
</reference>
<dbReference type="CDD" id="cd00085">
    <property type="entry name" value="HNHc"/>
    <property type="match status" value="1"/>
</dbReference>
<protein>
    <submittedName>
        <fullName evidence="2">HNH endonuclease</fullName>
    </submittedName>
</protein>
<accession>A0AAE9MMT9</accession>
<proteinExistence type="predicted"/>
<dbReference type="GO" id="GO:0003676">
    <property type="term" value="F:nucleic acid binding"/>
    <property type="evidence" value="ECO:0007669"/>
    <property type="project" value="InterPro"/>
</dbReference>
<dbReference type="Proteomes" id="UP001056837">
    <property type="component" value="Chromosome"/>
</dbReference>
<organism evidence="2 3">
    <name type="scientific">Tenacibaculum mesophilum</name>
    <dbReference type="NCBI Taxonomy" id="104268"/>
    <lineage>
        <taxon>Bacteria</taxon>
        <taxon>Pseudomonadati</taxon>
        <taxon>Bacteroidota</taxon>
        <taxon>Flavobacteriia</taxon>
        <taxon>Flavobacteriales</taxon>
        <taxon>Flavobacteriaceae</taxon>
        <taxon>Tenacibaculum</taxon>
    </lineage>
</organism>
<dbReference type="Pfam" id="PF01844">
    <property type="entry name" value="HNH"/>
    <property type="match status" value="1"/>
</dbReference>
<dbReference type="InterPro" id="IPR002711">
    <property type="entry name" value="HNH"/>
</dbReference>
<keyword evidence="2" id="KW-0255">Endonuclease</keyword>
<feature type="domain" description="HNH nuclease" evidence="1">
    <location>
        <begin position="46"/>
        <end position="104"/>
    </location>
</feature>
<dbReference type="Gene3D" id="1.10.30.50">
    <property type="match status" value="1"/>
</dbReference>